<evidence type="ECO:0000256" key="1">
    <source>
        <dbReference type="ARBA" id="ARBA00001947"/>
    </source>
</evidence>
<dbReference type="PANTHER" id="PTHR43808">
    <property type="entry name" value="ACETYLORNITHINE DEACETYLASE"/>
    <property type="match status" value="1"/>
</dbReference>
<dbReference type="Gene3D" id="3.30.70.360">
    <property type="match status" value="1"/>
</dbReference>
<comment type="cofactor">
    <cofactor evidence="1">
        <name>Zn(2+)</name>
        <dbReference type="ChEBI" id="CHEBI:29105"/>
    </cofactor>
</comment>
<dbReference type="SUPFAM" id="SSF53187">
    <property type="entry name" value="Zn-dependent exopeptidases"/>
    <property type="match status" value="1"/>
</dbReference>
<dbReference type="PANTHER" id="PTHR43808:SF8">
    <property type="entry name" value="PEPTIDASE M20 DIMERISATION DOMAIN-CONTAINING PROTEIN"/>
    <property type="match status" value="1"/>
</dbReference>
<evidence type="ECO:0000256" key="4">
    <source>
        <dbReference type="ARBA" id="ARBA00022801"/>
    </source>
</evidence>
<name>A0A1G2EQ69_9BACT</name>
<dbReference type="Pfam" id="PF07687">
    <property type="entry name" value="M20_dimer"/>
    <property type="match status" value="1"/>
</dbReference>
<evidence type="ECO:0000256" key="5">
    <source>
        <dbReference type="ARBA" id="ARBA00022833"/>
    </source>
</evidence>
<evidence type="ECO:0000259" key="6">
    <source>
        <dbReference type="Pfam" id="PF07687"/>
    </source>
</evidence>
<dbReference type="GO" id="GO:0046872">
    <property type="term" value="F:metal ion binding"/>
    <property type="evidence" value="ECO:0007669"/>
    <property type="project" value="UniProtKB-KW"/>
</dbReference>
<dbReference type="Pfam" id="PF01546">
    <property type="entry name" value="Peptidase_M20"/>
    <property type="match status" value="1"/>
</dbReference>
<dbReference type="InterPro" id="IPR011650">
    <property type="entry name" value="Peptidase_M20_dimer"/>
</dbReference>
<dbReference type="GO" id="GO:0016787">
    <property type="term" value="F:hydrolase activity"/>
    <property type="evidence" value="ECO:0007669"/>
    <property type="project" value="UniProtKB-KW"/>
</dbReference>
<dbReference type="InterPro" id="IPR036264">
    <property type="entry name" value="Bact_exopeptidase_dim_dom"/>
</dbReference>
<keyword evidence="3" id="KW-0479">Metal-binding</keyword>
<evidence type="ECO:0000313" key="8">
    <source>
        <dbReference type="Proteomes" id="UP000176326"/>
    </source>
</evidence>
<keyword evidence="4" id="KW-0378">Hydrolase</keyword>
<reference evidence="7 8" key="1">
    <citation type="journal article" date="2016" name="Nat. Commun.">
        <title>Thousands of microbial genomes shed light on interconnected biogeochemical processes in an aquifer system.</title>
        <authorList>
            <person name="Anantharaman K."/>
            <person name="Brown C.T."/>
            <person name="Hug L.A."/>
            <person name="Sharon I."/>
            <person name="Castelle C.J."/>
            <person name="Probst A.J."/>
            <person name="Thomas B.C."/>
            <person name="Singh A."/>
            <person name="Wilkins M.J."/>
            <person name="Karaoz U."/>
            <person name="Brodie E.L."/>
            <person name="Williams K.H."/>
            <person name="Hubbard S.S."/>
            <person name="Banfield J.F."/>
        </authorList>
    </citation>
    <scope>NUCLEOTIDE SEQUENCE [LARGE SCALE GENOMIC DNA]</scope>
</reference>
<organism evidence="7 8">
    <name type="scientific">Candidatus Nealsonbacteria bacterium RIFOXYC1_FULL_40_7</name>
    <dbReference type="NCBI Taxonomy" id="1801678"/>
    <lineage>
        <taxon>Bacteria</taxon>
        <taxon>Candidatus Nealsoniibacteriota</taxon>
    </lineage>
</organism>
<dbReference type="InterPro" id="IPR002933">
    <property type="entry name" value="Peptidase_M20"/>
</dbReference>
<dbReference type="EMBL" id="MHMN01000040">
    <property type="protein sequence ID" value="OGZ27944.1"/>
    <property type="molecule type" value="Genomic_DNA"/>
</dbReference>
<comment type="similarity">
    <text evidence="2">Belongs to the peptidase M20A family.</text>
</comment>
<feature type="domain" description="Peptidase M20 dimerisation" evidence="6">
    <location>
        <begin position="169"/>
        <end position="262"/>
    </location>
</feature>
<evidence type="ECO:0000256" key="3">
    <source>
        <dbReference type="ARBA" id="ARBA00022723"/>
    </source>
</evidence>
<gene>
    <name evidence="7" type="ORF">A2427_00350</name>
</gene>
<dbReference type="AlphaFoldDB" id="A0A1G2EQ69"/>
<evidence type="ECO:0000256" key="2">
    <source>
        <dbReference type="ARBA" id="ARBA00006247"/>
    </source>
</evidence>
<proteinExistence type="inferred from homology"/>
<protein>
    <recommendedName>
        <fullName evidence="6">Peptidase M20 dimerisation domain-containing protein</fullName>
    </recommendedName>
</protein>
<evidence type="ECO:0000313" key="7">
    <source>
        <dbReference type="EMBL" id="OGZ27944.1"/>
    </source>
</evidence>
<comment type="caution">
    <text evidence="7">The sequence shown here is derived from an EMBL/GenBank/DDBJ whole genome shotgun (WGS) entry which is preliminary data.</text>
</comment>
<accession>A0A1G2EQ69</accession>
<dbReference type="InterPro" id="IPR050072">
    <property type="entry name" value="Peptidase_M20A"/>
</dbReference>
<dbReference type="Gene3D" id="3.40.630.10">
    <property type="entry name" value="Zn peptidases"/>
    <property type="match status" value="1"/>
</dbReference>
<sequence length="368" mass="40808">MKNNLTALLSQLISIPSWVDKQTNEAQIGIFICNFLTQNRQLKINKQSLGNGRYNLFASNSNQVDNLIVGHMDTVQPNSGWTREPTKPQVIGDKLYGLGSSDMKGGLAVILKLATSPALIPNTGFLFYCDEEYDFLGMREFIKEYSNKIAPKLIVSLDGEGPGIGNSCRGLIEMKVKVRGQAGHAANPKSGVNAITESFVVINQLKTWLKTFKSPELGVSTLNIARINGGSKQGNIIAETCEYIVEVRVADNNLNAKKVKDFIVNQSLTRQLKVDDIIIRHDLGSWITPKRKLLDILNLAPSKNLKQAKKRGYLDVQMLWKSFKQPRIFTFGVGTKNMSHKADEYVQISNLQTAEKFMTGLLSNNGAC</sequence>
<keyword evidence="5" id="KW-0862">Zinc</keyword>
<dbReference type="SUPFAM" id="SSF55031">
    <property type="entry name" value="Bacterial exopeptidase dimerisation domain"/>
    <property type="match status" value="1"/>
</dbReference>
<dbReference type="Proteomes" id="UP000176326">
    <property type="component" value="Unassembled WGS sequence"/>
</dbReference>